<dbReference type="CDD" id="cd00167">
    <property type="entry name" value="SANT"/>
    <property type="match status" value="2"/>
</dbReference>
<dbReference type="EMBL" id="JADGJH010001035">
    <property type="protein sequence ID" value="KAJ3119658.1"/>
    <property type="molecule type" value="Genomic_DNA"/>
</dbReference>
<feature type="compositionally biased region" description="Acidic residues" evidence="2">
    <location>
        <begin position="499"/>
        <end position="508"/>
    </location>
</feature>
<keyword evidence="1" id="KW-0175">Coiled coil</keyword>
<feature type="region of interest" description="Disordered" evidence="2">
    <location>
        <begin position="254"/>
        <end position="282"/>
    </location>
</feature>
<feature type="domain" description="SANT" evidence="3">
    <location>
        <begin position="962"/>
        <end position="1013"/>
    </location>
</feature>
<feature type="coiled-coil region" evidence="1">
    <location>
        <begin position="539"/>
        <end position="566"/>
    </location>
</feature>
<feature type="compositionally biased region" description="Low complexity" evidence="2">
    <location>
        <begin position="118"/>
        <end position="134"/>
    </location>
</feature>
<feature type="region of interest" description="Disordered" evidence="2">
    <location>
        <begin position="1"/>
        <end position="206"/>
    </location>
</feature>
<keyword evidence="5" id="KW-1185">Reference proteome</keyword>
<dbReference type="Gene3D" id="1.20.58.1880">
    <property type="match status" value="1"/>
</dbReference>
<feature type="compositionally biased region" description="Polar residues" evidence="2">
    <location>
        <begin position="325"/>
        <end position="339"/>
    </location>
</feature>
<feature type="compositionally biased region" description="Polar residues" evidence="2">
    <location>
        <begin position="447"/>
        <end position="472"/>
    </location>
</feature>
<feature type="compositionally biased region" description="Polar residues" evidence="2">
    <location>
        <begin position="94"/>
        <end position="108"/>
    </location>
</feature>
<feature type="compositionally biased region" description="Low complexity" evidence="2">
    <location>
        <begin position="359"/>
        <end position="386"/>
    </location>
</feature>
<proteinExistence type="predicted"/>
<evidence type="ECO:0000313" key="5">
    <source>
        <dbReference type="Proteomes" id="UP001211907"/>
    </source>
</evidence>
<feature type="domain" description="SANT" evidence="3">
    <location>
        <begin position="807"/>
        <end position="858"/>
    </location>
</feature>
<evidence type="ECO:0000256" key="2">
    <source>
        <dbReference type="SAM" id="MobiDB-lite"/>
    </source>
</evidence>
<gene>
    <name evidence="4" type="ORF">HK100_000206</name>
</gene>
<feature type="region of interest" description="Disordered" evidence="2">
    <location>
        <begin position="443"/>
        <end position="508"/>
    </location>
</feature>
<dbReference type="PROSITE" id="PS51293">
    <property type="entry name" value="SANT"/>
    <property type="match status" value="2"/>
</dbReference>
<feature type="region of interest" description="Disordered" evidence="2">
    <location>
        <begin position="325"/>
        <end position="406"/>
    </location>
</feature>
<dbReference type="GO" id="GO:0034967">
    <property type="term" value="C:Set3 complex"/>
    <property type="evidence" value="ECO:0007669"/>
    <property type="project" value="TreeGrafter"/>
</dbReference>
<feature type="compositionally biased region" description="Polar residues" evidence="2">
    <location>
        <begin position="387"/>
        <end position="399"/>
    </location>
</feature>
<dbReference type="SMART" id="SM00717">
    <property type="entry name" value="SANT"/>
    <property type="match status" value="2"/>
</dbReference>
<feature type="compositionally biased region" description="Polar residues" evidence="2">
    <location>
        <begin position="705"/>
        <end position="722"/>
    </location>
</feature>
<feature type="compositionally biased region" description="Pro residues" evidence="2">
    <location>
        <begin position="8"/>
        <end position="17"/>
    </location>
</feature>
<dbReference type="PANTHER" id="PTHR13992:SF39">
    <property type="entry name" value="SMRTER, ISOFORM G"/>
    <property type="match status" value="1"/>
</dbReference>
<feature type="region of interest" description="Disordered" evidence="2">
    <location>
        <begin position="926"/>
        <end position="946"/>
    </location>
</feature>
<name>A0AAD5T0I5_9FUNG</name>
<dbReference type="SUPFAM" id="SSF46689">
    <property type="entry name" value="Homeodomain-like"/>
    <property type="match status" value="2"/>
</dbReference>
<dbReference type="Gene3D" id="1.10.10.60">
    <property type="entry name" value="Homeodomain-like"/>
    <property type="match status" value="1"/>
</dbReference>
<sequence length="1277" mass="141009">MSGKNTSFPPPPPPPTLPGHGQRSGSAVGNAQQSSSPAPPSPAPKSRAQLWPPPSSSSSSLRRNNDYYSSPDVMRSSSGSGSGGGGYYRPLALSESSSLGKQKDSSTILPPPPTTFKSTNTASSSIASISTGAGLKSQWDRDRDSLSHRDYYLPRAPSNTASRYSQSSMPHPRDEIFATGPSGDRYSRIAGRESNNSPSSSNTQYMRNNIFDSSEKNQYIRRNVSPDASRFSNPNSSVFDVSRQAPARSLILPSSQLQKPSLLGNQHNSGSSSGSNRMSLYNGSNSYINNPIKRRSAFESNSSGSLGVSGSEIFAKRPRLMISNNNPSYQQSYTPQYGGQKSDYVANGSSGNVGGGYTSSGYKQHQHQNQYQQQQSQVSQRSSLLSGTGSDRYSSSLIAGSNGRARDYGNGYASYSTIVSLHRQSSLSGSPYTGYNPKHASLGGSFDANSRQGVGSSDSNKSGENVSSTYEQAESEDRKIYEPSVTVRNIELEDPNGSYEDDAREVEGEDEGIIGTPEDVDFEETGLLREDDGELEGDAEEDDALMNQMEDEAAAEEEAAAAAKQEAAKEVSKTHIVRKPFGTSAILDISAVCDKLLEENRIRAKENSKKDFLILSGFLSPANSVQIRRKVEEYPFYNEIIERHETFRSILVEYVADRKFDLANKREDLREEYAEQFAIHKKKLAKLEKKRRSSQGPPLAYANPAFNSNNQHVSSSVESFGTRSSRRNANTAAFTSDAVKSEAEWEQVLAAIAATEQSEIDDSKMISHTVADPPMIIDPLERRIFNFQSFNRLVTDPAAELELSNSTLEMKWSEKDRELFRYKLVQYGKDFPKIAAALGNKTTQDCIQYYYREKFAGNFKLLLRKAANNRSNMRRRMNALAKKQTSSKSLIRQEEQLQPVPPETVENRVESGNSLSVANCEVIEQTPAKRSNDVNSTKSKSKSRQAQLEFEETSKFSVSGVADSTRWTVDEKSRALQAFEQYGRDYLAVSIAVGSKTMVNCEDFYNSYKRKLNLDVITAKAESRINGIDAAGVDASLKKKSSKKKEKTAKVVVEVEVRTQAVDEEISSGQAKIEPVEPKTSRDDARNSISSHRSRYAEDDQIRPEVSNHRKQSVGSESVGNLSNSQTVSHQPIGSSQIPANYPQTVYMQPATFNSMHGIQESMPVQYLEHYPGASYLVTPYLDIRGPSFSTYSSYHVLPPPVPVIGYQYPHHQEFSHQVYHHNGTPPPFIVHVPSQQQQPQQQQLYHMESRGHQIGIADGGAIERTVMPSIRNLIMD</sequence>
<feature type="compositionally biased region" description="Low complexity" evidence="2">
    <location>
        <begin position="254"/>
        <end position="280"/>
    </location>
</feature>
<evidence type="ECO:0000259" key="3">
    <source>
        <dbReference type="PROSITE" id="PS51293"/>
    </source>
</evidence>
<dbReference type="InterPro" id="IPR017884">
    <property type="entry name" value="SANT_dom"/>
</dbReference>
<evidence type="ECO:0000256" key="1">
    <source>
        <dbReference type="SAM" id="Coils"/>
    </source>
</evidence>
<feature type="compositionally biased region" description="Polar residues" evidence="2">
    <location>
        <begin position="157"/>
        <end position="169"/>
    </location>
</feature>
<feature type="compositionally biased region" description="Basic and acidic residues" evidence="2">
    <location>
        <begin position="138"/>
        <end position="152"/>
    </location>
</feature>
<feature type="compositionally biased region" description="Polar residues" evidence="2">
    <location>
        <begin position="193"/>
        <end position="206"/>
    </location>
</feature>
<dbReference type="InterPro" id="IPR001005">
    <property type="entry name" value="SANT/Myb"/>
</dbReference>
<protein>
    <recommendedName>
        <fullName evidence="3">SANT domain-containing protein</fullName>
    </recommendedName>
</protein>
<organism evidence="4 5">
    <name type="scientific">Physocladia obscura</name>
    <dbReference type="NCBI Taxonomy" id="109957"/>
    <lineage>
        <taxon>Eukaryota</taxon>
        <taxon>Fungi</taxon>
        <taxon>Fungi incertae sedis</taxon>
        <taxon>Chytridiomycota</taxon>
        <taxon>Chytridiomycota incertae sedis</taxon>
        <taxon>Chytridiomycetes</taxon>
        <taxon>Chytridiales</taxon>
        <taxon>Chytriomycetaceae</taxon>
        <taxon>Physocladia</taxon>
    </lineage>
</organism>
<dbReference type="Pfam" id="PF00249">
    <property type="entry name" value="Myb_DNA-binding"/>
    <property type="match status" value="2"/>
</dbReference>
<dbReference type="AlphaFoldDB" id="A0AAD5T0I5"/>
<feature type="region of interest" description="Disordered" evidence="2">
    <location>
        <begin position="693"/>
        <end position="722"/>
    </location>
</feature>
<dbReference type="PANTHER" id="PTHR13992">
    <property type="entry name" value="NUCLEAR RECEPTOR CO-REPRESSOR RELATED NCOR"/>
    <property type="match status" value="1"/>
</dbReference>
<feature type="region of interest" description="Disordered" evidence="2">
    <location>
        <begin position="881"/>
        <end position="907"/>
    </location>
</feature>
<dbReference type="InterPro" id="IPR009057">
    <property type="entry name" value="Homeodomain-like_sf"/>
</dbReference>
<reference evidence="4" key="1">
    <citation type="submission" date="2020-05" db="EMBL/GenBank/DDBJ databases">
        <title>Phylogenomic resolution of chytrid fungi.</title>
        <authorList>
            <person name="Stajich J.E."/>
            <person name="Amses K."/>
            <person name="Simmons R."/>
            <person name="Seto K."/>
            <person name="Myers J."/>
            <person name="Bonds A."/>
            <person name="Quandt C.A."/>
            <person name="Barry K."/>
            <person name="Liu P."/>
            <person name="Grigoriev I."/>
            <person name="Longcore J.E."/>
            <person name="James T.Y."/>
        </authorList>
    </citation>
    <scope>NUCLEOTIDE SEQUENCE</scope>
    <source>
        <strain evidence="4">JEL0513</strain>
    </source>
</reference>
<feature type="region of interest" description="Disordered" evidence="2">
    <location>
        <begin position="1065"/>
        <end position="1137"/>
    </location>
</feature>
<accession>A0AAD5T0I5</accession>
<feature type="compositionally biased region" description="Basic and acidic residues" evidence="2">
    <location>
        <begin position="1074"/>
        <end position="1086"/>
    </location>
</feature>
<feature type="compositionally biased region" description="Polar residues" evidence="2">
    <location>
        <begin position="1113"/>
        <end position="1137"/>
    </location>
</feature>
<dbReference type="GO" id="GO:0006357">
    <property type="term" value="P:regulation of transcription by RNA polymerase II"/>
    <property type="evidence" value="ECO:0007669"/>
    <property type="project" value="TreeGrafter"/>
</dbReference>
<comment type="caution">
    <text evidence="4">The sequence shown here is derived from an EMBL/GenBank/DDBJ whole genome shotgun (WGS) entry which is preliminary data.</text>
</comment>
<dbReference type="Proteomes" id="UP001211907">
    <property type="component" value="Unassembled WGS sequence"/>
</dbReference>
<dbReference type="InterPro" id="IPR051571">
    <property type="entry name" value="N-CoR_corepressor"/>
</dbReference>
<feature type="compositionally biased region" description="Basic and acidic residues" evidence="2">
    <location>
        <begin position="1095"/>
        <end position="1108"/>
    </location>
</feature>
<evidence type="ECO:0000313" key="4">
    <source>
        <dbReference type="EMBL" id="KAJ3119658.1"/>
    </source>
</evidence>